<dbReference type="InterPro" id="IPR000305">
    <property type="entry name" value="GIY-YIG_endonuc"/>
</dbReference>
<dbReference type="Pfam" id="PF01541">
    <property type="entry name" value="GIY-YIG"/>
    <property type="match status" value="1"/>
</dbReference>
<name>A0A7Y7PR36_9BACT</name>
<dbReference type="InterPro" id="IPR035901">
    <property type="entry name" value="GIY-YIG_endonuc_sf"/>
</dbReference>
<dbReference type="Gene3D" id="3.40.1440.10">
    <property type="entry name" value="GIY-YIG endonuclease"/>
    <property type="match status" value="1"/>
</dbReference>
<accession>A0A7Y7PR36</accession>
<sequence length="81" mass="9437">MNAGYYVYITANPTKTVLYTGLTNDLNTRLQQHFENRGTKSSFAGWYYCFEPMKLFRKSKERHAERSRSISTASLTTTTKR</sequence>
<feature type="compositionally biased region" description="Polar residues" evidence="1">
    <location>
        <begin position="69"/>
        <end position="81"/>
    </location>
</feature>
<dbReference type="EMBL" id="JABKAU010000029">
    <property type="protein sequence ID" value="NVO32448.1"/>
    <property type="molecule type" value="Genomic_DNA"/>
</dbReference>
<evidence type="ECO:0000313" key="4">
    <source>
        <dbReference type="Proteomes" id="UP000565521"/>
    </source>
</evidence>
<feature type="region of interest" description="Disordered" evidence="1">
    <location>
        <begin position="59"/>
        <end position="81"/>
    </location>
</feature>
<dbReference type="Proteomes" id="UP000565521">
    <property type="component" value="Unassembled WGS sequence"/>
</dbReference>
<organism evidence="3 4">
    <name type="scientific">Hymenobacter lapidiphilus</name>
    <dbReference type="NCBI Taxonomy" id="2608003"/>
    <lineage>
        <taxon>Bacteria</taxon>
        <taxon>Pseudomonadati</taxon>
        <taxon>Bacteroidota</taxon>
        <taxon>Cytophagia</taxon>
        <taxon>Cytophagales</taxon>
        <taxon>Hymenobacteraceae</taxon>
        <taxon>Hymenobacter</taxon>
    </lineage>
</organism>
<evidence type="ECO:0000313" key="3">
    <source>
        <dbReference type="EMBL" id="NVO32448.1"/>
    </source>
</evidence>
<dbReference type="PROSITE" id="PS50164">
    <property type="entry name" value="GIY_YIG"/>
    <property type="match status" value="1"/>
</dbReference>
<gene>
    <name evidence="3" type="ORF">HW554_14630</name>
</gene>
<protein>
    <submittedName>
        <fullName evidence="3">GIY-YIG nuclease family protein</fullName>
    </submittedName>
</protein>
<reference evidence="3 4" key="1">
    <citation type="submission" date="2020-05" db="EMBL/GenBank/DDBJ databases">
        <title>Hymenobacter terrestris sp. nov. and Hymenobacter lapidiphilus sp. nov., isolated from regoliths in Antarctica.</title>
        <authorList>
            <person name="Sedlacek I."/>
            <person name="Pantucek R."/>
            <person name="Zeman M."/>
            <person name="Holochova P."/>
            <person name="Kralova S."/>
            <person name="Stankova E."/>
            <person name="Sedo O."/>
            <person name="Micenkova L."/>
            <person name="Svec P."/>
            <person name="Gupta V."/>
            <person name="Sood U."/>
            <person name="Korpole U.S."/>
            <person name="Lal R."/>
        </authorList>
    </citation>
    <scope>NUCLEOTIDE SEQUENCE [LARGE SCALE GENOMIC DNA]</scope>
    <source>
        <strain evidence="3 4">P5342</strain>
    </source>
</reference>
<dbReference type="SUPFAM" id="SSF82771">
    <property type="entry name" value="GIY-YIG endonuclease"/>
    <property type="match status" value="1"/>
</dbReference>
<evidence type="ECO:0000259" key="2">
    <source>
        <dbReference type="PROSITE" id="PS50164"/>
    </source>
</evidence>
<proteinExistence type="predicted"/>
<feature type="domain" description="GIY-YIG" evidence="2">
    <location>
        <begin position="3"/>
        <end position="81"/>
    </location>
</feature>
<comment type="caution">
    <text evidence="3">The sequence shown here is derived from an EMBL/GenBank/DDBJ whole genome shotgun (WGS) entry which is preliminary data.</text>
</comment>
<keyword evidence="4" id="KW-1185">Reference proteome</keyword>
<evidence type="ECO:0000256" key="1">
    <source>
        <dbReference type="SAM" id="MobiDB-lite"/>
    </source>
</evidence>
<dbReference type="RefSeq" id="WP_176909316.1">
    <property type="nucleotide sequence ID" value="NZ_JABKAU010000029.1"/>
</dbReference>
<dbReference type="AlphaFoldDB" id="A0A7Y7PR36"/>